<dbReference type="GO" id="GO:0032259">
    <property type="term" value="P:methylation"/>
    <property type="evidence" value="ECO:0007669"/>
    <property type="project" value="UniProtKB-KW"/>
</dbReference>
<keyword evidence="5" id="KW-0489">Methyltransferase</keyword>
<reference evidence="5 6" key="1">
    <citation type="submission" date="2019-03" db="EMBL/GenBank/DDBJ databases">
        <title>Genomic Encyclopedia of Type Strains, Phase IV (KMG-IV): sequencing the most valuable type-strain genomes for metagenomic binning, comparative biology and taxonomic classification.</title>
        <authorList>
            <person name="Goeker M."/>
        </authorList>
    </citation>
    <scope>NUCLEOTIDE SEQUENCE [LARGE SCALE GENOMIC DNA]</scope>
    <source>
        <strain evidence="5 6">DSM 29481</strain>
    </source>
</reference>
<feature type="binding site" evidence="2">
    <location>
        <position position="176"/>
    </location>
    <ligand>
        <name>S-adenosyl-L-methionine</name>
        <dbReference type="ChEBI" id="CHEBI:59789"/>
    </ligand>
</feature>
<gene>
    <name evidence="5" type="ORF">EDD61_101282</name>
</gene>
<keyword evidence="1" id="KW-0479">Metal-binding</keyword>
<dbReference type="SUPFAM" id="SSF53335">
    <property type="entry name" value="S-adenosyl-L-methionine-dependent methyltransferases"/>
    <property type="match status" value="1"/>
</dbReference>
<dbReference type="Pfam" id="PF08241">
    <property type="entry name" value="Methyltransf_11"/>
    <property type="match status" value="1"/>
</dbReference>
<feature type="binding site" evidence="1">
    <location>
        <position position="24"/>
    </location>
    <ligand>
        <name>Zn(2+)</name>
        <dbReference type="ChEBI" id="CHEBI:29105"/>
    </ligand>
</feature>
<dbReference type="Proteomes" id="UP000295773">
    <property type="component" value="Unassembled WGS sequence"/>
</dbReference>
<dbReference type="InterPro" id="IPR052939">
    <property type="entry name" value="23S_rRNA_MeTrnsfrase_RlmA"/>
</dbReference>
<feature type="domain" description="23S rRNA (guanine(745)-N(1))-methyltransferase N-terminal" evidence="4">
    <location>
        <begin position="3"/>
        <end position="44"/>
    </location>
</feature>
<dbReference type="InterPro" id="IPR016718">
    <property type="entry name" value="rRNA_m1G-MeTrfase_A_prd"/>
</dbReference>
<evidence type="ECO:0000259" key="4">
    <source>
        <dbReference type="Pfam" id="PF21302"/>
    </source>
</evidence>
<dbReference type="AlphaFoldDB" id="A0A4R3TPB3"/>
<dbReference type="CDD" id="cd02440">
    <property type="entry name" value="AdoMet_MTases"/>
    <property type="match status" value="1"/>
</dbReference>
<dbReference type="InterPro" id="IPR048647">
    <property type="entry name" value="RlmA_N"/>
</dbReference>
<name>A0A4R3TPB3_9FIRM</name>
<accession>A0A4R3TPB3</accession>
<feature type="domain" description="Methyltransferase type 11" evidence="3">
    <location>
        <begin position="84"/>
        <end position="168"/>
    </location>
</feature>
<evidence type="ECO:0000313" key="6">
    <source>
        <dbReference type="Proteomes" id="UP000295773"/>
    </source>
</evidence>
<dbReference type="GO" id="GO:0008757">
    <property type="term" value="F:S-adenosylmethionine-dependent methyltransferase activity"/>
    <property type="evidence" value="ECO:0007669"/>
    <property type="project" value="InterPro"/>
</dbReference>
<keyword evidence="1" id="KW-0862">Zinc</keyword>
<feature type="binding site" evidence="2">
    <location>
        <begin position="89"/>
        <end position="90"/>
    </location>
    <ligand>
        <name>S-adenosyl-L-methionine</name>
        <dbReference type="ChEBI" id="CHEBI:59789"/>
    </ligand>
</feature>
<dbReference type="RefSeq" id="WP_008688676.1">
    <property type="nucleotide sequence ID" value="NZ_AP024510.1"/>
</dbReference>
<feature type="binding site" evidence="1">
    <location>
        <position position="4"/>
    </location>
    <ligand>
        <name>Zn(2+)</name>
        <dbReference type="ChEBI" id="CHEBI:29105"/>
    </ligand>
</feature>
<dbReference type="EMBL" id="SMBP01000001">
    <property type="protein sequence ID" value="TCU63628.1"/>
    <property type="molecule type" value="Genomic_DNA"/>
</dbReference>
<dbReference type="InterPro" id="IPR029063">
    <property type="entry name" value="SAM-dependent_MTases_sf"/>
</dbReference>
<sequence>MLICPKCHEQLKKEEHVWRCAKGHSYDIARRGYVNLVLGSHKASGDDKAMVRSRTRFLSHGYYHILQKRLATMLQKLALETLIDAGCGEGYYTNYFQEVLPATQIYGFDLSKHAIDEACKAHRGVTYGVCNIFHLPIAKHCADGVVSVFAPVDSKENYRVLKTGGYFLKVGPGPKHLYELKQLLYTDVYENEIETGYSGFTLLHEEIVEDTITIQDAQDIWALFQMTPYYWRTPKQQAEALKQCKELTTQISFHIALYRKESMK</sequence>
<dbReference type="Gene3D" id="3.40.50.150">
    <property type="entry name" value="Vaccinia Virus protein VP39"/>
    <property type="match status" value="1"/>
</dbReference>
<feature type="binding site" evidence="1">
    <location>
        <position position="20"/>
    </location>
    <ligand>
        <name>Zn(2+)</name>
        <dbReference type="ChEBI" id="CHEBI:29105"/>
    </ligand>
</feature>
<dbReference type="InterPro" id="IPR013216">
    <property type="entry name" value="Methyltransf_11"/>
</dbReference>
<evidence type="ECO:0000313" key="5">
    <source>
        <dbReference type="EMBL" id="TCU63628.1"/>
    </source>
</evidence>
<dbReference type="GO" id="GO:0046872">
    <property type="term" value="F:metal ion binding"/>
    <property type="evidence" value="ECO:0007669"/>
    <property type="project" value="UniProtKB-KW"/>
</dbReference>
<keyword evidence="6" id="KW-1185">Reference proteome</keyword>
<dbReference type="PANTHER" id="PTHR43460:SF1">
    <property type="entry name" value="METHYLTRANSFERASE TYPE 11 DOMAIN-CONTAINING PROTEIN"/>
    <property type="match status" value="1"/>
</dbReference>
<protein>
    <submittedName>
        <fullName evidence="5">Putative 23S rRNA m(1)G methyltransferase</fullName>
    </submittedName>
</protein>
<keyword evidence="5" id="KW-0808">Transferase</keyword>
<dbReference type="PIRSF" id="PIRSF018249">
    <property type="entry name" value="MyrA_prd"/>
    <property type="match status" value="1"/>
</dbReference>
<comment type="caution">
    <text evidence="5">The sequence shown here is derived from an EMBL/GenBank/DDBJ whole genome shotgun (WGS) entry which is preliminary data.</text>
</comment>
<dbReference type="Pfam" id="PF21302">
    <property type="entry name" value="Zn_ribbon_RlmA"/>
    <property type="match status" value="1"/>
</dbReference>
<dbReference type="GeneID" id="73795515"/>
<feature type="binding site" evidence="2">
    <location>
        <position position="63"/>
    </location>
    <ligand>
        <name>S-adenosyl-L-methionine</name>
        <dbReference type="ChEBI" id="CHEBI:59789"/>
    </ligand>
</feature>
<organism evidence="5 6">
    <name type="scientific">Longicatena caecimuris</name>
    <dbReference type="NCBI Taxonomy" id="1796635"/>
    <lineage>
        <taxon>Bacteria</taxon>
        <taxon>Bacillati</taxon>
        <taxon>Bacillota</taxon>
        <taxon>Erysipelotrichia</taxon>
        <taxon>Erysipelotrichales</taxon>
        <taxon>Erysipelotrichaceae</taxon>
        <taxon>Longicatena</taxon>
    </lineage>
</organism>
<feature type="binding site" evidence="1">
    <location>
        <position position="7"/>
    </location>
    <ligand>
        <name>Zn(2+)</name>
        <dbReference type="ChEBI" id="CHEBI:29105"/>
    </ligand>
</feature>
<proteinExistence type="predicted"/>
<evidence type="ECO:0000256" key="1">
    <source>
        <dbReference type="PIRSR" id="PIRSR018249-1"/>
    </source>
</evidence>
<evidence type="ECO:0000256" key="2">
    <source>
        <dbReference type="PIRSR" id="PIRSR018249-2"/>
    </source>
</evidence>
<evidence type="ECO:0000259" key="3">
    <source>
        <dbReference type="Pfam" id="PF08241"/>
    </source>
</evidence>
<dbReference type="PANTHER" id="PTHR43460">
    <property type="entry name" value="METHYLTRANSFERASE"/>
    <property type="match status" value="1"/>
</dbReference>
<keyword evidence="2" id="KW-0949">S-adenosyl-L-methionine</keyword>